<name>A0ABD0Q341_CIRMR</name>
<evidence type="ECO:0000256" key="1">
    <source>
        <dbReference type="ARBA" id="ARBA00004370"/>
    </source>
</evidence>
<evidence type="ECO:0000313" key="7">
    <source>
        <dbReference type="Proteomes" id="UP001529510"/>
    </source>
</evidence>
<organism evidence="6 7">
    <name type="scientific">Cirrhinus mrigala</name>
    <name type="common">Mrigala</name>
    <dbReference type="NCBI Taxonomy" id="683832"/>
    <lineage>
        <taxon>Eukaryota</taxon>
        <taxon>Metazoa</taxon>
        <taxon>Chordata</taxon>
        <taxon>Craniata</taxon>
        <taxon>Vertebrata</taxon>
        <taxon>Euteleostomi</taxon>
        <taxon>Actinopterygii</taxon>
        <taxon>Neopterygii</taxon>
        <taxon>Teleostei</taxon>
        <taxon>Ostariophysi</taxon>
        <taxon>Cypriniformes</taxon>
        <taxon>Cyprinidae</taxon>
        <taxon>Labeoninae</taxon>
        <taxon>Labeonini</taxon>
        <taxon>Cirrhinus</taxon>
    </lineage>
</organism>
<feature type="non-terminal residue" evidence="6">
    <location>
        <position position="99"/>
    </location>
</feature>
<dbReference type="Proteomes" id="UP001529510">
    <property type="component" value="Unassembled WGS sequence"/>
</dbReference>
<evidence type="ECO:0000313" key="6">
    <source>
        <dbReference type="EMBL" id="KAL0180709.1"/>
    </source>
</evidence>
<feature type="non-terminal residue" evidence="6">
    <location>
        <position position="1"/>
    </location>
</feature>
<keyword evidence="7" id="KW-1185">Reference proteome</keyword>
<dbReference type="Pfam" id="PF01094">
    <property type="entry name" value="ANF_receptor"/>
    <property type="match status" value="1"/>
</dbReference>
<accession>A0ABD0Q341</accession>
<dbReference type="PANTHER" id="PTHR24061">
    <property type="entry name" value="CALCIUM-SENSING RECEPTOR-RELATED"/>
    <property type="match status" value="1"/>
</dbReference>
<sequence length="99" mass="11179">DKETFPSFMRTVPSDRWQVAAMVQLLKEFGDDEYGQKGQQQFSSMANEESICVAYQGLIPVYSDPEQAVKEILNRIVDAKVGVVVVFSIPKAARDFFIE</sequence>
<dbReference type="AlphaFoldDB" id="A0ABD0Q341"/>
<comment type="subcellular location">
    <subcellularLocation>
        <location evidence="1">Membrane</location>
    </subcellularLocation>
</comment>
<evidence type="ECO:0000256" key="4">
    <source>
        <dbReference type="ARBA" id="ARBA00023136"/>
    </source>
</evidence>
<dbReference type="InterPro" id="IPR000068">
    <property type="entry name" value="GPCR_3_Ca_sens_rcpt-rel"/>
</dbReference>
<evidence type="ECO:0000256" key="3">
    <source>
        <dbReference type="ARBA" id="ARBA00022989"/>
    </source>
</evidence>
<dbReference type="Gene3D" id="3.40.50.2300">
    <property type="match status" value="2"/>
</dbReference>
<protein>
    <recommendedName>
        <fullName evidence="5">Receptor ligand binding region domain-containing protein</fullName>
    </recommendedName>
</protein>
<dbReference type="InterPro" id="IPR001828">
    <property type="entry name" value="ANF_lig-bd_rcpt"/>
</dbReference>
<gene>
    <name evidence="6" type="ORF">M9458_023115</name>
</gene>
<keyword evidence="4" id="KW-0472">Membrane</keyword>
<reference evidence="6 7" key="1">
    <citation type="submission" date="2024-05" db="EMBL/GenBank/DDBJ databases">
        <title>Genome sequencing and assembly of Indian major carp, Cirrhinus mrigala (Hamilton, 1822).</title>
        <authorList>
            <person name="Mohindra V."/>
            <person name="Chowdhury L.M."/>
            <person name="Lal K."/>
            <person name="Jena J.K."/>
        </authorList>
    </citation>
    <scope>NUCLEOTIDE SEQUENCE [LARGE SCALE GENOMIC DNA]</scope>
    <source>
        <strain evidence="6">CM1030</strain>
        <tissue evidence="6">Blood</tissue>
    </source>
</reference>
<comment type="caution">
    <text evidence="6">The sequence shown here is derived from an EMBL/GenBank/DDBJ whole genome shotgun (WGS) entry which is preliminary data.</text>
</comment>
<keyword evidence="3" id="KW-1133">Transmembrane helix</keyword>
<dbReference type="PANTHER" id="PTHR24061:SF435">
    <property type="entry name" value="TASTE RECEPTOR TYPE 1 MEMBER 3"/>
    <property type="match status" value="1"/>
</dbReference>
<proteinExistence type="predicted"/>
<keyword evidence="2" id="KW-0812">Transmembrane</keyword>
<dbReference type="InterPro" id="IPR028082">
    <property type="entry name" value="Peripla_BP_I"/>
</dbReference>
<feature type="domain" description="Receptor ligand binding region" evidence="5">
    <location>
        <begin position="1"/>
        <end position="98"/>
    </location>
</feature>
<dbReference type="GO" id="GO:0016020">
    <property type="term" value="C:membrane"/>
    <property type="evidence" value="ECO:0007669"/>
    <property type="project" value="UniProtKB-SubCell"/>
</dbReference>
<evidence type="ECO:0000256" key="2">
    <source>
        <dbReference type="ARBA" id="ARBA00022692"/>
    </source>
</evidence>
<evidence type="ECO:0000259" key="5">
    <source>
        <dbReference type="Pfam" id="PF01094"/>
    </source>
</evidence>
<dbReference type="EMBL" id="JAMKFB020000011">
    <property type="protein sequence ID" value="KAL0180709.1"/>
    <property type="molecule type" value="Genomic_DNA"/>
</dbReference>
<dbReference type="SUPFAM" id="SSF53822">
    <property type="entry name" value="Periplasmic binding protein-like I"/>
    <property type="match status" value="1"/>
</dbReference>